<proteinExistence type="inferred from homology"/>
<dbReference type="AlphaFoldDB" id="A0A934QJI7"/>
<dbReference type="GO" id="GO:0016887">
    <property type="term" value="F:ATP hydrolysis activity"/>
    <property type="evidence" value="ECO:0007669"/>
    <property type="project" value="InterPro"/>
</dbReference>
<dbReference type="Gene3D" id="3.40.50.300">
    <property type="entry name" value="P-loop containing nucleotide triphosphate hydrolases"/>
    <property type="match status" value="1"/>
</dbReference>
<feature type="region of interest" description="Disordered" evidence="5">
    <location>
        <begin position="231"/>
        <end position="252"/>
    </location>
</feature>
<dbReference type="PROSITE" id="PS50893">
    <property type="entry name" value="ABC_TRANSPORTER_2"/>
    <property type="match status" value="1"/>
</dbReference>
<evidence type="ECO:0000256" key="4">
    <source>
        <dbReference type="ARBA" id="ARBA00022840"/>
    </source>
</evidence>
<keyword evidence="3" id="KW-0547">Nucleotide-binding</keyword>
<dbReference type="GO" id="GO:0005524">
    <property type="term" value="F:ATP binding"/>
    <property type="evidence" value="ECO:0007669"/>
    <property type="project" value="UniProtKB-KW"/>
</dbReference>
<reference evidence="7" key="1">
    <citation type="submission" date="2017-08" db="EMBL/GenBank/DDBJ databases">
        <authorList>
            <person name="Imhoff J.F."/>
            <person name="Rahn T."/>
            <person name="Kuenzel S."/>
            <person name="Neulinger S.C."/>
        </authorList>
    </citation>
    <scope>NUCLEOTIDE SEQUENCE</scope>
    <source>
        <strain evidence="7">DSM 9154</strain>
    </source>
</reference>
<dbReference type="InterPro" id="IPR027417">
    <property type="entry name" value="P-loop_NTPase"/>
</dbReference>
<keyword evidence="2" id="KW-0813">Transport</keyword>
<sequence length="273" mass="28781">MGGVCARPFSNLHTQAQAPRQPAAPGVRVRGAHLAFAGVQLFDRLDLDLPAGEITCLLGPSGVGKTSLLRLIAGLADAAGGDVSDGHGTPLQGRIAYMAQQDLLLPWLSARANVLLGPRLRGETVTCALRAQADALLDRVGLGNAAGARPSELSGGMRQRVALARTLMEDRPVVLMDEPFAGLDAITRYELQALAAELLADRTVLLVTHDPLEALRLGHRLRVMAGRPARLDDSVAGPPGVPPRPAEQVADRQGQLLDRLAAAKRAQQEVADV</sequence>
<evidence type="ECO:0000256" key="3">
    <source>
        <dbReference type="ARBA" id="ARBA00022741"/>
    </source>
</evidence>
<reference evidence="7" key="2">
    <citation type="journal article" date="2020" name="Microorganisms">
        <title>Osmotic Adaptation and Compatible Solute Biosynthesis of Phototrophic Bacteria as Revealed from Genome Analyses.</title>
        <authorList>
            <person name="Imhoff J.F."/>
            <person name="Rahn T."/>
            <person name="Kunzel S."/>
            <person name="Keller A."/>
            <person name="Neulinger S.C."/>
        </authorList>
    </citation>
    <scope>NUCLEOTIDE SEQUENCE</scope>
    <source>
        <strain evidence="7">DSM 9154</strain>
    </source>
</reference>
<keyword evidence="4" id="KW-0067">ATP-binding</keyword>
<gene>
    <name evidence="7" type="ORF">CKO21_12275</name>
</gene>
<dbReference type="InterPro" id="IPR003593">
    <property type="entry name" value="AAA+_ATPase"/>
</dbReference>
<evidence type="ECO:0000256" key="5">
    <source>
        <dbReference type="SAM" id="MobiDB-lite"/>
    </source>
</evidence>
<dbReference type="InterPro" id="IPR050166">
    <property type="entry name" value="ABC_transporter_ATP-bind"/>
</dbReference>
<protein>
    <recommendedName>
        <fullName evidence="6">ABC transporter domain-containing protein</fullName>
    </recommendedName>
</protein>
<dbReference type="PROSITE" id="PS00211">
    <property type="entry name" value="ABC_TRANSPORTER_1"/>
    <property type="match status" value="1"/>
</dbReference>
<evidence type="ECO:0000259" key="6">
    <source>
        <dbReference type="PROSITE" id="PS50893"/>
    </source>
</evidence>
<feature type="domain" description="ABC transporter" evidence="6">
    <location>
        <begin position="27"/>
        <end position="251"/>
    </location>
</feature>
<keyword evidence="8" id="KW-1185">Reference proteome</keyword>
<evidence type="ECO:0000256" key="1">
    <source>
        <dbReference type="ARBA" id="ARBA00005417"/>
    </source>
</evidence>
<evidence type="ECO:0000313" key="7">
    <source>
        <dbReference type="EMBL" id="MBK1698016.1"/>
    </source>
</evidence>
<comment type="caution">
    <text evidence="7">The sequence shown here is derived from an EMBL/GenBank/DDBJ whole genome shotgun (WGS) entry which is preliminary data.</text>
</comment>
<dbReference type="Proteomes" id="UP000778970">
    <property type="component" value="Unassembled WGS sequence"/>
</dbReference>
<evidence type="ECO:0000313" key="8">
    <source>
        <dbReference type="Proteomes" id="UP000778970"/>
    </source>
</evidence>
<dbReference type="Pfam" id="PF00005">
    <property type="entry name" value="ABC_tran"/>
    <property type="match status" value="1"/>
</dbReference>
<comment type="similarity">
    <text evidence="1">Belongs to the ABC transporter superfamily.</text>
</comment>
<dbReference type="EMBL" id="NRRE01000026">
    <property type="protein sequence ID" value="MBK1698016.1"/>
    <property type="molecule type" value="Genomic_DNA"/>
</dbReference>
<dbReference type="PANTHER" id="PTHR42788:SF19">
    <property type="entry name" value="ALIPHATIC SULFONATES IMPORT ATP-BINDING PROTEIN SSUB 2"/>
    <property type="match status" value="1"/>
</dbReference>
<dbReference type="InterPro" id="IPR003439">
    <property type="entry name" value="ABC_transporter-like_ATP-bd"/>
</dbReference>
<dbReference type="SUPFAM" id="SSF52540">
    <property type="entry name" value="P-loop containing nucleoside triphosphate hydrolases"/>
    <property type="match status" value="1"/>
</dbReference>
<dbReference type="PANTHER" id="PTHR42788">
    <property type="entry name" value="TAURINE IMPORT ATP-BINDING PROTEIN-RELATED"/>
    <property type="match status" value="1"/>
</dbReference>
<name>A0A934QJI7_9PROT</name>
<organism evidence="7 8">
    <name type="scientific">Rhodovibrio salinarum</name>
    <dbReference type="NCBI Taxonomy" id="1087"/>
    <lineage>
        <taxon>Bacteria</taxon>
        <taxon>Pseudomonadati</taxon>
        <taxon>Pseudomonadota</taxon>
        <taxon>Alphaproteobacteria</taxon>
        <taxon>Rhodospirillales</taxon>
        <taxon>Rhodovibrionaceae</taxon>
        <taxon>Rhodovibrio</taxon>
    </lineage>
</organism>
<dbReference type="InterPro" id="IPR017871">
    <property type="entry name" value="ABC_transporter-like_CS"/>
</dbReference>
<dbReference type="SMART" id="SM00382">
    <property type="entry name" value="AAA"/>
    <property type="match status" value="1"/>
</dbReference>
<evidence type="ECO:0000256" key="2">
    <source>
        <dbReference type="ARBA" id="ARBA00022448"/>
    </source>
</evidence>
<accession>A0A934QJI7</accession>